<evidence type="ECO:0000259" key="1">
    <source>
        <dbReference type="Pfam" id="PF18722"/>
    </source>
</evidence>
<dbReference type="InterPro" id="IPR041407">
    <property type="entry name" value="MazG_C"/>
</dbReference>
<comment type="caution">
    <text evidence="2">The sequence shown here is derived from an EMBL/GenBank/DDBJ whole genome shotgun (WGS) entry which is preliminary data.</text>
</comment>
<evidence type="ECO:0000313" key="2">
    <source>
        <dbReference type="EMBL" id="MFC4477320.1"/>
    </source>
</evidence>
<protein>
    <submittedName>
        <fullName evidence="2">Nucleotide pyrophosphohydrolase</fullName>
    </submittedName>
</protein>
<name>A0ABV8ZHH3_9FLAO</name>
<organism evidence="2 3">
    <name type="scientific">Flavobacterium chungangensis</name>
    <dbReference type="NCBI Taxonomy" id="2708132"/>
    <lineage>
        <taxon>Bacteria</taxon>
        <taxon>Pseudomonadati</taxon>
        <taxon>Bacteroidota</taxon>
        <taxon>Flavobacteriia</taxon>
        <taxon>Flavobacteriales</taxon>
        <taxon>Flavobacteriaceae</taxon>
        <taxon>Flavobacterium</taxon>
    </lineage>
</organism>
<dbReference type="RefSeq" id="WP_379797241.1">
    <property type="nucleotide sequence ID" value="NZ_JBHSFY010000005.1"/>
</dbReference>
<evidence type="ECO:0000313" key="3">
    <source>
        <dbReference type="Proteomes" id="UP001596003"/>
    </source>
</evidence>
<keyword evidence="3" id="KW-1185">Reference proteome</keyword>
<reference evidence="3" key="1">
    <citation type="journal article" date="2019" name="Int. J. Syst. Evol. Microbiol.">
        <title>The Global Catalogue of Microorganisms (GCM) 10K type strain sequencing project: providing services to taxonomists for standard genome sequencing and annotation.</title>
        <authorList>
            <consortium name="The Broad Institute Genomics Platform"/>
            <consortium name="The Broad Institute Genome Sequencing Center for Infectious Disease"/>
            <person name="Wu L."/>
            <person name="Ma J."/>
        </authorList>
    </citation>
    <scope>NUCLEOTIDE SEQUENCE [LARGE SCALE GENOMIC DNA]</scope>
    <source>
        <strain evidence="3">NBRC 103627</strain>
    </source>
</reference>
<accession>A0ABV8ZHH3</accession>
<gene>
    <name evidence="2" type="ORF">ACFO3N_09625</name>
</gene>
<feature type="domain" description="MazG C-terminal" evidence="1">
    <location>
        <begin position="14"/>
        <end position="193"/>
    </location>
</feature>
<proteinExistence type="predicted"/>
<sequence length="195" mass="22937">MLQPKNNLISLYSNLDAEEQLPKEFVVKFEEIFNGKYHQVKVTLDGQQVGDIVDDNSFINDGYRYHDVFHYTFATLLDWSPCSRSMLKRKRKSIEDIDRIEDGARAAITEEAISLMIFNNAVDNDYFYKCNKIDDVFLTIIKNMVEPFEVRHKSKTDWEKAILKSYELFRLLRTNKGGIISFNVEDKKIIYEKID</sequence>
<dbReference type="Pfam" id="PF18722">
    <property type="entry name" value="MazG_C"/>
    <property type="match status" value="1"/>
</dbReference>
<dbReference type="Proteomes" id="UP001596003">
    <property type="component" value="Unassembled WGS sequence"/>
</dbReference>
<dbReference type="EMBL" id="JBHSFY010000005">
    <property type="protein sequence ID" value="MFC4477320.1"/>
    <property type="molecule type" value="Genomic_DNA"/>
</dbReference>